<dbReference type="InterPro" id="IPR036063">
    <property type="entry name" value="Smr_dom_sf"/>
</dbReference>
<keyword evidence="4" id="KW-1185">Reference proteome</keyword>
<organism evidence="3 4">
    <name type="scientific">Jaapia argillacea MUCL 33604</name>
    <dbReference type="NCBI Taxonomy" id="933084"/>
    <lineage>
        <taxon>Eukaryota</taxon>
        <taxon>Fungi</taxon>
        <taxon>Dikarya</taxon>
        <taxon>Basidiomycota</taxon>
        <taxon>Agaricomycotina</taxon>
        <taxon>Agaricomycetes</taxon>
        <taxon>Agaricomycetidae</taxon>
        <taxon>Jaapiales</taxon>
        <taxon>Jaapiaceae</taxon>
        <taxon>Jaapia</taxon>
    </lineage>
</organism>
<dbReference type="InterPro" id="IPR013899">
    <property type="entry name" value="DUF1771"/>
</dbReference>
<dbReference type="InterPro" id="IPR002625">
    <property type="entry name" value="Smr_dom"/>
</dbReference>
<dbReference type="PANTHER" id="PTHR47417">
    <property type="entry name" value="SMR DOMAIN-CONTAINING PROTEIN YPL199C"/>
    <property type="match status" value="1"/>
</dbReference>
<dbReference type="OrthoDB" id="3231855at2759"/>
<reference evidence="4" key="1">
    <citation type="journal article" date="2014" name="Proc. Natl. Acad. Sci. U.S.A.">
        <title>Extensive sampling of basidiomycete genomes demonstrates inadequacy of the white-rot/brown-rot paradigm for wood decay fungi.</title>
        <authorList>
            <person name="Riley R."/>
            <person name="Salamov A.A."/>
            <person name="Brown D.W."/>
            <person name="Nagy L.G."/>
            <person name="Floudas D."/>
            <person name="Held B.W."/>
            <person name="Levasseur A."/>
            <person name="Lombard V."/>
            <person name="Morin E."/>
            <person name="Otillar R."/>
            <person name="Lindquist E.A."/>
            <person name="Sun H."/>
            <person name="LaButti K.M."/>
            <person name="Schmutz J."/>
            <person name="Jabbour D."/>
            <person name="Luo H."/>
            <person name="Baker S.E."/>
            <person name="Pisabarro A.G."/>
            <person name="Walton J.D."/>
            <person name="Blanchette R.A."/>
            <person name="Henrissat B."/>
            <person name="Martin F."/>
            <person name="Cullen D."/>
            <person name="Hibbett D.S."/>
            <person name="Grigoriev I.V."/>
        </authorList>
    </citation>
    <scope>NUCLEOTIDE SEQUENCE [LARGE SCALE GENOMIC DNA]</scope>
    <source>
        <strain evidence="4">MUCL 33604</strain>
    </source>
</reference>
<dbReference type="SMART" id="SM01162">
    <property type="entry name" value="DUF1771"/>
    <property type="match status" value="1"/>
</dbReference>
<protein>
    <recommendedName>
        <fullName evidence="2">Smr domain-containing protein</fullName>
    </recommendedName>
</protein>
<feature type="compositionally biased region" description="Polar residues" evidence="1">
    <location>
        <begin position="71"/>
        <end position="80"/>
    </location>
</feature>
<evidence type="ECO:0000313" key="3">
    <source>
        <dbReference type="EMBL" id="KDQ53527.1"/>
    </source>
</evidence>
<dbReference type="Pfam" id="PF01713">
    <property type="entry name" value="Smr"/>
    <property type="match status" value="1"/>
</dbReference>
<dbReference type="Gene3D" id="3.30.1370.110">
    <property type="match status" value="1"/>
</dbReference>
<feature type="region of interest" description="Disordered" evidence="1">
    <location>
        <begin position="18"/>
        <end position="109"/>
    </location>
</feature>
<dbReference type="AlphaFoldDB" id="A0A067PQE3"/>
<dbReference type="InterPro" id="IPR053020">
    <property type="entry name" value="Smr_domain_protein"/>
</dbReference>
<evidence type="ECO:0000313" key="4">
    <source>
        <dbReference type="Proteomes" id="UP000027265"/>
    </source>
</evidence>
<feature type="domain" description="Smr" evidence="2">
    <location>
        <begin position="190"/>
        <end position="266"/>
    </location>
</feature>
<dbReference type="HOGENOM" id="CLU_062475_0_0_1"/>
<dbReference type="Pfam" id="PF08590">
    <property type="entry name" value="DUF1771"/>
    <property type="match status" value="1"/>
</dbReference>
<dbReference type="STRING" id="933084.A0A067PQE3"/>
<sequence>MGFLESILKALVNAICGDSSAANQSGGDKPPHAQGQGQSQWQGQQQQQYPPQQGPPGAWHQPQAPSPPRWENQQGHYSGQTSPPSHTPHRPSVSQPGSPPHKPGQYVDQNQLNQKNEYYMSLRARANEEGSQMAQSFEDSQAAYKRGDGALAKQLSEKGRQHEREMQRLNKEASEWIFTENNKDSKPGEVDLHGLYVKEAIAFTDRAVQEARQRGDAEIHLIVGKGIHSPGGRAKLEPAIAELMEKNQLIAELDPQNAGVLIVSLDGRQRSRGGPMGADDITRRLRGEGGDGCVIM</sequence>
<dbReference type="Proteomes" id="UP000027265">
    <property type="component" value="Unassembled WGS sequence"/>
</dbReference>
<gene>
    <name evidence="3" type="ORF">JAAARDRAFT_39215</name>
</gene>
<dbReference type="SMART" id="SM00463">
    <property type="entry name" value="SMR"/>
    <property type="match status" value="1"/>
</dbReference>
<name>A0A067PQE3_9AGAM</name>
<evidence type="ECO:0000259" key="2">
    <source>
        <dbReference type="PROSITE" id="PS50828"/>
    </source>
</evidence>
<dbReference type="SUPFAM" id="SSF160443">
    <property type="entry name" value="SMR domain-like"/>
    <property type="match status" value="1"/>
</dbReference>
<dbReference type="InParanoid" id="A0A067PQE3"/>
<dbReference type="EMBL" id="KL197733">
    <property type="protein sequence ID" value="KDQ53527.1"/>
    <property type="molecule type" value="Genomic_DNA"/>
</dbReference>
<dbReference type="PANTHER" id="PTHR47417:SF1">
    <property type="entry name" value="SMR DOMAIN-CONTAINING PROTEIN YPL199C"/>
    <property type="match status" value="1"/>
</dbReference>
<dbReference type="PROSITE" id="PS50828">
    <property type="entry name" value="SMR"/>
    <property type="match status" value="1"/>
</dbReference>
<evidence type="ECO:0000256" key="1">
    <source>
        <dbReference type="SAM" id="MobiDB-lite"/>
    </source>
</evidence>
<proteinExistence type="predicted"/>
<feature type="compositionally biased region" description="Low complexity" evidence="1">
    <location>
        <begin position="34"/>
        <end position="57"/>
    </location>
</feature>
<accession>A0A067PQE3</accession>